<dbReference type="GO" id="GO:0007064">
    <property type="term" value="P:mitotic sister chromatid cohesion"/>
    <property type="evidence" value="ECO:0007669"/>
    <property type="project" value="TreeGrafter"/>
</dbReference>
<dbReference type="GO" id="GO:0003682">
    <property type="term" value="F:chromatin binding"/>
    <property type="evidence" value="ECO:0007669"/>
    <property type="project" value="TreeGrafter"/>
</dbReference>
<evidence type="ECO:0000259" key="4">
    <source>
        <dbReference type="Pfam" id="PF04825"/>
    </source>
</evidence>
<dbReference type="GO" id="GO:0005634">
    <property type="term" value="C:nucleus"/>
    <property type="evidence" value="ECO:0007669"/>
    <property type="project" value="UniProtKB-SubCell"/>
</dbReference>
<evidence type="ECO:0000256" key="1">
    <source>
        <dbReference type="ARBA" id="ARBA00004123"/>
    </source>
</evidence>
<dbReference type="KEGG" id="pchm:VFPPC_08596"/>
<dbReference type="PANTHER" id="PTHR12585">
    <property type="entry name" value="SCC1 / RAD21 FAMILY MEMBER"/>
    <property type="match status" value="1"/>
</dbReference>
<dbReference type="OrthoDB" id="5427633at2759"/>
<feature type="domain" description="Rad21/Rec8-like protein N-terminal" evidence="4">
    <location>
        <begin position="1"/>
        <end position="111"/>
    </location>
</feature>
<dbReference type="GO" id="GO:0030892">
    <property type="term" value="C:mitotic cohesin complex"/>
    <property type="evidence" value="ECO:0007669"/>
    <property type="project" value="TreeGrafter"/>
</dbReference>
<dbReference type="EMBL" id="LSBJ02000004">
    <property type="protein sequence ID" value="OAQ67151.1"/>
    <property type="molecule type" value="Genomic_DNA"/>
</dbReference>
<evidence type="ECO:0000256" key="2">
    <source>
        <dbReference type="ARBA" id="ARBA00023242"/>
    </source>
</evidence>
<keyword evidence="6" id="KW-1185">Reference proteome</keyword>
<reference evidence="5 6" key="1">
    <citation type="journal article" date="2016" name="PLoS Pathog.">
        <title>Biosynthesis of antibiotic leucinostatins in bio-control fungus Purpureocillium lilacinum and their inhibition on phytophthora revealed by genome mining.</title>
        <authorList>
            <person name="Wang G."/>
            <person name="Liu Z."/>
            <person name="Lin R."/>
            <person name="Li E."/>
            <person name="Mao Z."/>
            <person name="Ling J."/>
            <person name="Yang Y."/>
            <person name="Yin W.B."/>
            <person name="Xie B."/>
        </authorList>
    </citation>
    <scope>NUCLEOTIDE SEQUENCE [LARGE SCALE GENOMIC DNA]</scope>
    <source>
        <strain evidence="5">170</strain>
    </source>
</reference>
<gene>
    <name evidence="5" type="ORF">VFPPC_08596</name>
</gene>
<feature type="region of interest" description="Disordered" evidence="3">
    <location>
        <begin position="508"/>
        <end position="541"/>
    </location>
</feature>
<dbReference type="InterPro" id="IPR039781">
    <property type="entry name" value="Rad21/Rec8-like"/>
</dbReference>
<dbReference type="InterPro" id="IPR006910">
    <property type="entry name" value="Rad21_Rec8_N"/>
</dbReference>
<dbReference type="STRING" id="1380566.A0A179FPS7"/>
<evidence type="ECO:0000313" key="6">
    <source>
        <dbReference type="Proteomes" id="UP000078397"/>
    </source>
</evidence>
<dbReference type="Proteomes" id="UP000078397">
    <property type="component" value="Unassembled WGS sequence"/>
</dbReference>
<protein>
    <submittedName>
        <fullName evidence="5">Rec8</fullName>
    </submittedName>
</protein>
<sequence>MFFSHEILTNNQYGVATIWLVATVGKGSQRKLNRKTLQEVNIPRACEKILDPGAPLALRLQGNLLYGVSRVFSHQCNYVLSDAGKTQSDMMTYFRSMKTSETDEKAGKTKRQHITLQDDPSFDPLAMLPGLDKLLNSETLFNFTSTQESALRYSQMSPPDNISLPSACTSRRSSIIGLDLPPSSHSIGSYQLPGDLGRYSSPFNKGIHEIDNMPDFIPFAENELDPICGVGLDFDGNGNLIGVCDEEPELPLLRGTSPDPLHTAGTTLTRMGNIRAQGAADLVEKPFLDFGEAALPDAEPFAVHPASKGLNTDTPTLTTETTDGKGVVAYKAAPRRKVRLMFDQDIRVPRDTFRGWTENYEATMRAARKKAKITAQAQAKRNALAFLYSNGISGVGGFERDFGLRHPLAPDFAGTALQARLLGVQIDDHQANNTRKSRRRKSPEAFGVEEDDNRNVRQRLEEDEFARGEAGPTLGGGLDFDDDTAPELGLEAVAPLEDKLTSSFMPWSRQGSAAPGSATRAPGSARKSTAAPSPLHDRGSIIGSIERHSDPVEDPLGFVGFGSQASSINFEQDQAALDFGAENATPSTQGLDAYSQRFLGYVAEQAAEHGVLENDGLHKKHWIDFEDLANPELHSKAVASQAFLHVLSLATKNLIAVKQDGIANNEPFGTLRVGLTAQVLNLGTTIVE</sequence>
<dbReference type="AlphaFoldDB" id="A0A179FPS7"/>
<dbReference type="Pfam" id="PF04825">
    <property type="entry name" value="Rad21_Rec8_N"/>
    <property type="match status" value="1"/>
</dbReference>
<comment type="caution">
    <text evidence="5">The sequence shown here is derived from an EMBL/GenBank/DDBJ whole genome shotgun (WGS) entry which is preliminary data.</text>
</comment>
<accession>A0A179FPS7</accession>
<dbReference type="CDD" id="cd21789">
    <property type="entry name" value="Rad21_Rec8_M_SpRec8p-like"/>
    <property type="match status" value="1"/>
</dbReference>
<feature type="region of interest" description="Disordered" evidence="3">
    <location>
        <begin position="428"/>
        <end position="485"/>
    </location>
</feature>
<dbReference type="GeneID" id="28851270"/>
<evidence type="ECO:0000256" key="3">
    <source>
        <dbReference type="SAM" id="MobiDB-lite"/>
    </source>
</evidence>
<keyword evidence="2" id="KW-0539">Nucleus</keyword>
<evidence type="ECO:0000313" key="5">
    <source>
        <dbReference type="EMBL" id="OAQ67151.1"/>
    </source>
</evidence>
<comment type="subcellular location">
    <subcellularLocation>
        <location evidence="1">Nucleus</location>
    </subcellularLocation>
</comment>
<name>A0A179FPS7_METCM</name>
<organism evidence="5 6">
    <name type="scientific">Pochonia chlamydosporia 170</name>
    <dbReference type="NCBI Taxonomy" id="1380566"/>
    <lineage>
        <taxon>Eukaryota</taxon>
        <taxon>Fungi</taxon>
        <taxon>Dikarya</taxon>
        <taxon>Ascomycota</taxon>
        <taxon>Pezizomycotina</taxon>
        <taxon>Sordariomycetes</taxon>
        <taxon>Hypocreomycetidae</taxon>
        <taxon>Hypocreales</taxon>
        <taxon>Clavicipitaceae</taxon>
        <taxon>Pochonia</taxon>
    </lineage>
</organism>
<dbReference type="RefSeq" id="XP_018144238.1">
    <property type="nucleotide sequence ID" value="XM_018287276.1"/>
</dbReference>
<proteinExistence type="predicted"/>
<dbReference type="PANTHER" id="PTHR12585:SF70">
    <property type="entry name" value="RAD21_REC8 N TERMINAL DOMAIN PROTEIN (AFU_ORTHOLOGUE AFUA_6G02900)"/>
    <property type="match status" value="1"/>
</dbReference>